<reference evidence="3 4" key="1">
    <citation type="journal article" date="2016" name="Sci. Rep.">
        <title>Genomic and phenotypic characterization of the species Acinetobacter venetianus.</title>
        <authorList>
            <person name="Fondi M."/>
            <person name="Maida I."/>
            <person name="Perrin E."/>
            <person name="Orlandini V."/>
            <person name="La Torre L."/>
            <person name="Bosi E."/>
            <person name="Negroni A."/>
            <person name="Zanaroli G."/>
            <person name="Fava F."/>
            <person name="Decorosi F."/>
            <person name="Giovannetti L."/>
            <person name="Viti C."/>
            <person name="Vaneechoutte M."/>
            <person name="Dijkshoorn L."/>
            <person name="Fani R."/>
        </authorList>
    </citation>
    <scope>NUCLEOTIDE SEQUENCE [LARGE SCALE GENOMIC DNA]</scope>
    <source>
        <strain evidence="3 4">LUH13518</strain>
    </source>
</reference>
<proteinExistence type="predicted"/>
<dbReference type="InterPro" id="IPR025388">
    <property type="entry name" value="Alginate_export_dom"/>
</dbReference>
<feature type="domain" description="Alginate export" evidence="2">
    <location>
        <begin position="55"/>
        <end position="276"/>
    </location>
</feature>
<dbReference type="EMBL" id="JRHX01000023">
    <property type="protein sequence ID" value="KXZ72609.1"/>
    <property type="molecule type" value="Genomic_DNA"/>
</dbReference>
<dbReference type="Pfam" id="PF13372">
    <property type="entry name" value="Alginate_exp"/>
    <property type="match status" value="1"/>
</dbReference>
<organism evidence="3 4">
    <name type="scientific">Acinetobacter venetianus</name>
    <dbReference type="NCBI Taxonomy" id="52133"/>
    <lineage>
        <taxon>Bacteria</taxon>
        <taxon>Pseudomonadati</taxon>
        <taxon>Pseudomonadota</taxon>
        <taxon>Gammaproteobacteria</taxon>
        <taxon>Moraxellales</taxon>
        <taxon>Moraxellaceae</taxon>
        <taxon>Acinetobacter</taxon>
    </lineage>
</organism>
<protein>
    <recommendedName>
        <fullName evidence="2">Alginate export domain-containing protein</fullName>
    </recommendedName>
</protein>
<sequence length="404" mass="46010">MNKFSYSLITLACFSTLTNAADEFFSQTKLSLDSRLRYEWVEQDNKLNHADAWTLRLRPAIQTGSWHGLSAFVQGEGTVEINDEFNSTRNDQTNYSTVPDAKNLQLNQAYLKYVYNPKFDITVGRQVINLDNQRFVGSVAWRQNDQTFDAIALNIKPCNEFGLYYAYIDQVNTIFGSEEPEPKFVQAQDGKQESKIHLIQAKMNYNPLLNATVYGYLMDFEDISAWSNQTYGLRLTGKKDSFKYVAEYAKQSEYADQPINYDADYYALELGYGIKNKDVALGEIAIGYEVLGSDDGKIAFQTPLATKHKFNGWTDLFLATPANGLTDLYISSSFNVFGKGKLGTELHQYRSDEKNMDYGQEYSVSYSQALPVKGLSALAKFSDYQAEEFGVDTQKLWLQLDYKY</sequence>
<gene>
    <name evidence="3" type="ORF">AVENLUH13518_00328</name>
</gene>
<feature type="signal peptide" evidence="1">
    <location>
        <begin position="1"/>
        <end position="20"/>
    </location>
</feature>
<keyword evidence="1" id="KW-0732">Signal</keyword>
<dbReference type="PATRIC" id="fig|52133.19.peg.351"/>
<accession>A0A150HZ95</accession>
<feature type="chain" id="PRO_5007563128" description="Alginate export domain-containing protein" evidence="1">
    <location>
        <begin position="21"/>
        <end position="404"/>
    </location>
</feature>
<dbReference type="SUPFAM" id="SSF56935">
    <property type="entry name" value="Porins"/>
    <property type="match status" value="1"/>
</dbReference>
<dbReference type="Gene3D" id="2.40.160.10">
    <property type="entry name" value="Porin"/>
    <property type="match status" value="1"/>
</dbReference>
<name>A0A150HZ95_9GAMM</name>
<evidence type="ECO:0000259" key="2">
    <source>
        <dbReference type="Pfam" id="PF13372"/>
    </source>
</evidence>
<evidence type="ECO:0000313" key="3">
    <source>
        <dbReference type="EMBL" id="KXZ72609.1"/>
    </source>
</evidence>
<dbReference type="Proteomes" id="UP000075544">
    <property type="component" value="Unassembled WGS sequence"/>
</dbReference>
<evidence type="ECO:0000256" key="1">
    <source>
        <dbReference type="SAM" id="SignalP"/>
    </source>
</evidence>
<dbReference type="InterPro" id="IPR023614">
    <property type="entry name" value="Porin_dom_sf"/>
</dbReference>
<evidence type="ECO:0000313" key="4">
    <source>
        <dbReference type="Proteomes" id="UP000075544"/>
    </source>
</evidence>
<comment type="caution">
    <text evidence="3">The sequence shown here is derived from an EMBL/GenBank/DDBJ whole genome shotgun (WGS) entry which is preliminary data.</text>
</comment>
<dbReference type="AlphaFoldDB" id="A0A150HZ95"/>
<dbReference type="RefSeq" id="WP_061523780.1">
    <property type="nucleotide sequence ID" value="NZ_JRHX01000023.1"/>
</dbReference>